<evidence type="ECO:0000313" key="1">
    <source>
        <dbReference type="EMBL" id="PWB86147.1"/>
    </source>
</evidence>
<comment type="caution">
    <text evidence="1">The sequence shown here is derived from an EMBL/GenBank/DDBJ whole genome shotgun (WGS) entry which is preliminary data.</text>
</comment>
<evidence type="ECO:0000313" key="2">
    <source>
        <dbReference type="Proteomes" id="UP000245577"/>
    </source>
</evidence>
<protein>
    <recommendedName>
        <fullName evidence="3">Succinylglutamate desuccinylase / aspartoacylase family protein</fullName>
    </recommendedName>
</protein>
<dbReference type="EMBL" id="MZGU01000004">
    <property type="protein sequence ID" value="PWB86147.1"/>
    <property type="molecule type" value="Genomic_DNA"/>
</dbReference>
<dbReference type="OrthoDB" id="75202at2157"/>
<sequence length="242" mass="27254">MKNNKILLIILVVIIALIAVFAAAMLTNNSQSVASVQQQNSNINTNLPDNVLGEESYGSVKISGPFGNPNSNIKIGYVVGLHPLENQAHSAFLNEFYDESDDLDYAYYLYEINVTQNRDDYDSGRMNGQLLAQNYIVPDAIDKNLSLVVDVHSNQGNWDENQFIFSPNQMDISKDYANQVVRDIGFSTYYIPPNPTSTDYLTLPLIEGGVPAFIYEEFDRNSFELMEDHMDELIEAVDSLRF</sequence>
<keyword evidence="2" id="KW-1185">Reference proteome</keyword>
<name>A0A2U1S7P8_9EURY</name>
<accession>A0A2U1S7P8</accession>
<dbReference type="AlphaFoldDB" id="A0A2U1S7P8"/>
<dbReference type="Proteomes" id="UP000245577">
    <property type="component" value="Unassembled WGS sequence"/>
</dbReference>
<proteinExistence type="predicted"/>
<gene>
    <name evidence="1" type="ORF">MBBWO_10010</name>
</gene>
<dbReference type="RefSeq" id="WP_133241504.1">
    <property type="nucleotide sequence ID" value="NZ_MZGU01000004.1"/>
</dbReference>
<reference evidence="1 2" key="1">
    <citation type="submission" date="2017-03" db="EMBL/GenBank/DDBJ databases">
        <title>Genome sequence of Methanobrevibacter wosei.</title>
        <authorList>
            <person name="Poehlein A."/>
            <person name="Seedorf H."/>
            <person name="Daniel R."/>
        </authorList>
    </citation>
    <scope>NUCLEOTIDE SEQUENCE [LARGE SCALE GENOMIC DNA]</scope>
    <source>
        <strain evidence="1 2">DSM 11979</strain>
    </source>
</reference>
<evidence type="ECO:0008006" key="3">
    <source>
        <dbReference type="Google" id="ProtNLM"/>
    </source>
</evidence>
<organism evidence="1 2">
    <name type="scientific">Methanobrevibacter woesei</name>
    <dbReference type="NCBI Taxonomy" id="190976"/>
    <lineage>
        <taxon>Archaea</taxon>
        <taxon>Methanobacteriati</taxon>
        <taxon>Methanobacteriota</taxon>
        <taxon>Methanomada group</taxon>
        <taxon>Methanobacteria</taxon>
        <taxon>Methanobacteriales</taxon>
        <taxon>Methanobacteriaceae</taxon>
        <taxon>Methanobrevibacter</taxon>
    </lineage>
</organism>